<dbReference type="EMBL" id="LR130779">
    <property type="protein sequence ID" value="VDN63651.1"/>
    <property type="molecule type" value="Genomic_DNA"/>
</dbReference>
<organism evidence="2">
    <name type="scientific">Ectopseudomonas oleovorans</name>
    <name type="common">Pseudomonas oleovorans</name>
    <dbReference type="NCBI Taxonomy" id="301"/>
    <lineage>
        <taxon>Bacteria</taxon>
        <taxon>Pseudomonadati</taxon>
        <taxon>Pseudomonadota</taxon>
        <taxon>Gammaproteobacteria</taxon>
        <taxon>Pseudomonadales</taxon>
        <taxon>Pseudomonadaceae</taxon>
        <taxon>Ectopseudomonas</taxon>
    </lineage>
</organism>
<proteinExistence type="predicted"/>
<gene>
    <name evidence="2" type="ORF">POT9AD_2676</name>
</gene>
<evidence type="ECO:0000313" key="2">
    <source>
        <dbReference type="EMBL" id="VDN63651.1"/>
    </source>
</evidence>
<feature type="region of interest" description="Disordered" evidence="1">
    <location>
        <begin position="29"/>
        <end position="119"/>
    </location>
</feature>
<reference evidence="2" key="1">
    <citation type="submission" date="2018-11" db="EMBL/GenBank/DDBJ databases">
        <authorList>
            <consortium name="Genoscope - CEA"/>
            <person name="William W."/>
        </authorList>
    </citation>
    <scope>NUCLEOTIDE SEQUENCE [LARGE SCALE GENOMIC DNA]</scope>
    <source>
        <strain evidence="2">T9AD</strain>
    </source>
</reference>
<accession>A0A653B4T5</accession>
<sequence>MRPARDRGLLPALGRPPPAVRWRLPLLRTRPGGHRRLHAAEDAQGVPATGQRAHRLSVGRHDRHRCQSPAAGRSPQGSAQRVSCPGLCRPRRQRHAPGRQAARRSHRRPGQSGLRPVCPGTAHDLPGWQASALATPGPGHGLAPPERAAVGTAAAAAPAAVGLQLPERQADLALSLRAGEADVAQLLVVELAQHAAGVQTTPEGRPVAPEVAGRARLGRTANGPARSCEVCLAETGHRHAPVAFCHGRSGCRCQKIHDRFKKLLLTPYRFRSIPAELDFLRESVLVKPHSLSFPGNCHDAVHEPGPTAGHTHRAGPLPPR</sequence>
<protein>
    <submittedName>
        <fullName evidence="2">Uncharacterized protein</fullName>
    </submittedName>
</protein>
<name>A0A653B4T5_ECTOL</name>
<feature type="compositionally biased region" description="Basic residues" evidence="1">
    <location>
        <begin position="52"/>
        <end position="66"/>
    </location>
</feature>
<feature type="compositionally biased region" description="Basic residues" evidence="1">
    <location>
        <begin position="89"/>
        <end position="109"/>
    </location>
</feature>
<dbReference type="AlphaFoldDB" id="A0A653B4T5"/>
<evidence type="ECO:0000256" key="1">
    <source>
        <dbReference type="SAM" id="MobiDB-lite"/>
    </source>
</evidence>